<accession>A0AAN6SKV5</accession>
<dbReference type="Gene3D" id="3.40.50.1820">
    <property type="entry name" value="alpha/beta hydrolase"/>
    <property type="match status" value="1"/>
</dbReference>
<dbReference type="SUPFAM" id="SSF53474">
    <property type="entry name" value="alpha/beta-Hydrolases"/>
    <property type="match status" value="1"/>
</dbReference>
<dbReference type="PANTHER" id="PTHR45856">
    <property type="entry name" value="ALPHA/BETA-HYDROLASES SUPERFAMILY PROTEIN"/>
    <property type="match status" value="1"/>
</dbReference>
<evidence type="ECO:0000256" key="2">
    <source>
        <dbReference type="ARBA" id="ARBA00047591"/>
    </source>
</evidence>
<comment type="catalytic activity">
    <reaction evidence="3">
        <text>a monoacylglycerol + H2O = glycerol + a fatty acid + H(+)</text>
        <dbReference type="Rhea" id="RHEA:15245"/>
        <dbReference type="ChEBI" id="CHEBI:15377"/>
        <dbReference type="ChEBI" id="CHEBI:15378"/>
        <dbReference type="ChEBI" id="CHEBI:17408"/>
        <dbReference type="ChEBI" id="CHEBI:17754"/>
        <dbReference type="ChEBI" id="CHEBI:28868"/>
    </reaction>
</comment>
<evidence type="ECO:0000256" key="1">
    <source>
        <dbReference type="ARBA" id="ARBA00043996"/>
    </source>
</evidence>
<comment type="similarity">
    <text evidence="1">Belongs to the AB hydrolase superfamily. Lipase family. Class 3 subfamily.</text>
</comment>
<dbReference type="InterPro" id="IPR029058">
    <property type="entry name" value="AB_hydrolase_fold"/>
</dbReference>
<evidence type="ECO:0000313" key="5">
    <source>
        <dbReference type="EMBL" id="KAK4031364.1"/>
    </source>
</evidence>
<dbReference type="AlphaFoldDB" id="A0AAN6SKV5"/>
<proteinExistence type="inferred from homology"/>
<feature type="domain" description="Fungal lipase-type" evidence="4">
    <location>
        <begin position="156"/>
        <end position="266"/>
    </location>
</feature>
<gene>
    <name evidence="5" type="ORF">C8A01DRAFT_42175</name>
</gene>
<evidence type="ECO:0000313" key="6">
    <source>
        <dbReference type="Proteomes" id="UP001303115"/>
    </source>
</evidence>
<sequence length="289" mass="30932">MEDEDKATPKPNLLGRVFKRHSVFPAKAVHVSGAVAGSVAGGVASTSVGLSVGLSGGSAGLLRSDNSAAMSRNIREASIELDKHLREIDSAEKESLSTDVISMSRWIEKQEAYANSSFPFSVLPEVTLPTADISNYDAWTMMADHLSMPLRVHLTVVAIRGTASIHDWMVNLNPGSCSDSPVEDKDEFLGKDKNGDNYHAHAGFLASAKEMLLRVCEEIAKAVNDFRNSRTQAVSGGLQLVFTGHSAGGAVAAMLYAHFMKPQAATSTELRFLNGVENRLHPSHQGSLG</sequence>
<reference evidence="6" key="1">
    <citation type="journal article" date="2023" name="Mol. Phylogenet. Evol.">
        <title>Genome-scale phylogeny and comparative genomics of the fungal order Sordariales.</title>
        <authorList>
            <person name="Hensen N."/>
            <person name="Bonometti L."/>
            <person name="Westerberg I."/>
            <person name="Brannstrom I.O."/>
            <person name="Guillou S."/>
            <person name="Cros-Aarteil S."/>
            <person name="Calhoun S."/>
            <person name="Haridas S."/>
            <person name="Kuo A."/>
            <person name="Mondo S."/>
            <person name="Pangilinan J."/>
            <person name="Riley R."/>
            <person name="LaButti K."/>
            <person name="Andreopoulos B."/>
            <person name="Lipzen A."/>
            <person name="Chen C."/>
            <person name="Yan M."/>
            <person name="Daum C."/>
            <person name="Ng V."/>
            <person name="Clum A."/>
            <person name="Steindorff A."/>
            <person name="Ohm R.A."/>
            <person name="Martin F."/>
            <person name="Silar P."/>
            <person name="Natvig D.O."/>
            <person name="Lalanne C."/>
            <person name="Gautier V."/>
            <person name="Ament-Velasquez S.L."/>
            <person name="Kruys A."/>
            <person name="Hutchinson M.I."/>
            <person name="Powell A.J."/>
            <person name="Barry K."/>
            <person name="Miller A.N."/>
            <person name="Grigoriev I.V."/>
            <person name="Debuchy R."/>
            <person name="Gladieux P."/>
            <person name="Hiltunen Thoren M."/>
            <person name="Johannesson H."/>
        </authorList>
    </citation>
    <scope>NUCLEOTIDE SEQUENCE [LARGE SCALE GENOMIC DNA]</scope>
    <source>
        <strain evidence="6">CBS 284.82</strain>
    </source>
</reference>
<dbReference type="PANTHER" id="PTHR45856:SF25">
    <property type="entry name" value="FUNGAL LIPASE-LIKE DOMAIN-CONTAINING PROTEIN"/>
    <property type="match status" value="1"/>
</dbReference>
<dbReference type="Pfam" id="PF01764">
    <property type="entry name" value="Lipase_3"/>
    <property type="match status" value="1"/>
</dbReference>
<name>A0AAN6SKV5_9PEZI</name>
<dbReference type="GO" id="GO:0006629">
    <property type="term" value="P:lipid metabolic process"/>
    <property type="evidence" value="ECO:0007669"/>
    <property type="project" value="InterPro"/>
</dbReference>
<evidence type="ECO:0000256" key="3">
    <source>
        <dbReference type="ARBA" id="ARBA00048461"/>
    </source>
</evidence>
<dbReference type="InterPro" id="IPR002921">
    <property type="entry name" value="Fungal_lipase-type"/>
</dbReference>
<dbReference type="EMBL" id="MU854844">
    <property type="protein sequence ID" value="KAK4031364.1"/>
    <property type="molecule type" value="Genomic_DNA"/>
</dbReference>
<organism evidence="5 6">
    <name type="scientific">Parachaetomium inaequale</name>
    <dbReference type="NCBI Taxonomy" id="2588326"/>
    <lineage>
        <taxon>Eukaryota</taxon>
        <taxon>Fungi</taxon>
        <taxon>Dikarya</taxon>
        <taxon>Ascomycota</taxon>
        <taxon>Pezizomycotina</taxon>
        <taxon>Sordariomycetes</taxon>
        <taxon>Sordariomycetidae</taxon>
        <taxon>Sordariales</taxon>
        <taxon>Chaetomiaceae</taxon>
        <taxon>Parachaetomium</taxon>
    </lineage>
</organism>
<dbReference type="InterPro" id="IPR051218">
    <property type="entry name" value="Sec_MonoDiacylglyc_Lipase"/>
</dbReference>
<evidence type="ECO:0000259" key="4">
    <source>
        <dbReference type="Pfam" id="PF01764"/>
    </source>
</evidence>
<comment type="caution">
    <text evidence="5">The sequence shown here is derived from an EMBL/GenBank/DDBJ whole genome shotgun (WGS) entry which is preliminary data.</text>
</comment>
<protein>
    <recommendedName>
        <fullName evidence="4">Fungal lipase-type domain-containing protein</fullName>
    </recommendedName>
</protein>
<keyword evidence="6" id="KW-1185">Reference proteome</keyword>
<comment type="catalytic activity">
    <reaction evidence="2">
        <text>a diacylglycerol + H2O = a monoacylglycerol + a fatty acid + H(+)</text>
        <dbReference type="Rhea" id="RHEA:32731"/>
        <dbReference type="ChEBI" id="CHEBI:15377"/>
        <dbReference type="ChEBI" id="CHEBI:15378"/>
        <dbReference type="ChEBI" id="CHEBI:17408"/>
        <dbReference type="ChEBI" id="CHEBI:18035"/>
        <dbReference type="ChEBI" id="CHEBI:28868"/>
    </reaction>
</comment>
<dbReference type="Proteomes" id="UP001303115">
    <property type="component" value="Unassembled WGS sequence"/>
</dbReference>